<comment type="similarity">
    <text evidence="2 10 12">Belongs to the GrpE family.</text>
</comment>
<dbReference type="EMBL" id="CP003923">
    <property type="protein sequence ID" value="AIC94045.1"/>
    <property type="molecule type" value="Genomic_DNA"/>
</dbReference>
<keyword evidence="5 10" id="KW-0346">Stress response</keyword>
<sequence length="191" mass="22326">MPEQNKNEAEEKQEHGTEEVVEDNHSEEHMDEQSENVQEEQEAEVVHPLEVELKEANDRLARTKADYDNFRRRTKEEREAQLKYKSQTLIEKLLPALDNFERALAVEPQSDEAKQLLQGMEMVYRQIEDALQNEGVTVIPTEGETFDPHLHQAVMQVEEEGYERNQIVAELQKGYQLKDRVIRHSMVKVNS</sequence>
<evidence type="ECO:0000256" key="6">
    <source>
        <dbReference type="ARBA" id="ARBA00023186"/>
    </source>
</evidence>
<dbReference type="PATRIC" id="fig|1246626.3.peg.1452"/>
<dbReference type="PANTHER" id="PTHR21237">
    <property type="entry name" value="GRPE PROTEIN"/>
    <property type="match status" value="1"/>
</dbReference>
<dbReference type="RefSeq" id="WP_038478868.1">
    <property type="nucleotide sequence ID" value="NZ_CP003923.1"/>
</dbReference>
<dbReference type="KEGG" id="ble:BleG1_1462"/>
<dbReference type="InterPro" id="IPR000740">
    <property type="entry name" value="GrpE"/>
</dbReference>
<dbReference type="STRING" id="1246626.BleG1_1462"/>
<dbReference type="CDD" id="cd00446">
    <property type="entry name" value="GrpE"/>
    <property type="match status" value="1"/>
</dbReference>
<comment type="subcellular location">
    <subcellularLocation>
        <location evidence="1 10">Cytoplasm</location>
    </subcellularLocation>
</comment>
<comment type="subunit">
    <text evidence="3 10">Homodimer.</text>
</comment>
<dbReference type="GO" id="GO:0051087">
    <property type="term" value="F:protein-folding chaperone binding"/>
    <property type="evidence" value="ECO:0007669"/>
    <property type="project" value="InterPro"/>
</dbReference>
<comment type="function">
    <text evidence="7 10 11">Participates actively in the response to hyperosmotic and heat shock by preventing the aggregation of stress-denatured proteins, in association with DnaK and GrpE. It is the nucleotide exchange factor for DnaK and may function as a thermosensor. Unfolded proteins bind initially to DnaJ; upon interaction with the DnaJ-bound protein, DnaK hydrolyzes its bound ATP, resulting in the formation of a stable complex. GrpE releases ADP from DnaK; ATP binding to DnaK triggers the release of the substrate protein, thus completing the reaction cycle. Several rounds of ATP-dependent interactions between DnaJ, DnaK and GrpE are required for fully efficient folding.</text>
</comment>
<proteinExistence type="inferred from homology"/>
<organism evidence="14 15">
    <name type="scientific">Shouchella lehensis G1</name>
    <dbReference type="NCBI Taxonomy" id="1246626"/>
    <lineage>
        <taxon>Bacteria</taxon>
        <taxon>Bacillati</taxon>
        <taxon>Bacillota</taxon>
        <taxon>Bacilli</taxon>
        <taxon>Bacillales</taxon>
        <taxon>Bacillaceae</taxon>
        <taxon>Shouchella</taxon>
    </lineage>
</organism>
<evidence type="ECO:0000256" key="11">
    <source>
        <dbReference type="RuleBase" id="RU000639"/>
    </source>
</evidence>
<evidence type="ECO:0000256" key="3">
    <source>
        <dbReference type="ARBA" id="ARBA00011738"/>
    </source>
</evidence>
<protein>
    <recommendedName>
        <fullName evidence="8 10">Protein GrpE</fullName>
    </recommendedName>
    <alternativeName>
        <fullName evidence="9 10">HSP-70 cofactor</fullName>
    </alternativeName>
</protein>
<name>A0A060LW83_9BACI</name>
<dbReference type="OrthoDB" id="9812586at2"/>
<evidence type="ECO:0000256" key="4">
    <source>
        <dbReference type="ARBA" id="ARBA00022490"/>
    </source>
</evidence>
<dbReference type="Gene3D" id="3.90.20.20">
    <property type="match status" value="1"/>
</dbReference>
<dbReference type="SUPFAM" id="SSF51064">
    <property type="entry name" value="Head domain of nucleotide exchange factor GrpE"/>
    <property type="match status" value="1"/>
</dbReference>
<dbReference type="GO" id="GO:0042803">
    <property type="term" value="F:protein homodimerization activity"/>
    <property type="evidence" value="ECO:0007669"/>
    <property type="project" value="InterPro"/>
</dbReference>
<dbReference type="eggNOG" id="COG0576">
    <property type="taxonomic scope" value="Bacteria"/>
</dbReference>
<keyword evidence="4 10" id="KW-0963">Cytoplasm</keyword>
<evidence type="ECO:0000313" key="14">
    <source>
        <dbReference type="EMBL" id="AIC94045.1"/>
    </source>
</evidence>
<dbReference type="Gene3D" id="2.30.22.10">
    <property type="entry name" value="Head domain of nucleotide exchange factor GrpE"/>
    <property type="match status" value="1"/>
</dbReference>
<feature type="compositionally biased region" description="Basic and acidic residues" evidence="13">
    <location>
        <begin position="1"/>
        <end position="32"/>
    </location>
</feature>
<dbReference type="PROSITE" id="PS01071">
    <property type="entry name" value="GRPE"/>
    <property type="match status" value="1"/>
</dbReference>
<evidence type="ECO:0000256" key="12">
    <source>
        <dbReference type="RuleBase" id="RU004478"/>
    </source>
</evidence>
<accession>A0A060LW83</accession>
<evidence type="ECO:0000256" key="10">
    <source>
        <dbReference type="HAMAP-Rule" id="MF_01151"/>
    </source>
</evidence>
<feature type="compositionally biased region" description="Acidic residues" evidence="13">
    <location>
        <begin position="33"/>
        <end position="43"/>
    </location>
</feature>
<dbReference type="GO" id="GO:0006457">
    <property type="term" value="P:protein folding"/>
    <property type="evidence" value="ECO:0007669"/>
    <property type="project" value="InterPro"/>
</dbReference>
<evidence type="ECO:0000256" key="8">
    <source>
        <dbReference type="ARBA" id="ARBA00072274"/>
    </source>
</evidence>
<dbReference type="AlphaFoldDB" id="A0A060LW83"/>
<dbReference type="GO" id="GO:0000774">
    <property type="term" value="F:adenyl-nucleotide exchange factor activity"/>
    <property type="evidence" value="ECO:0007669"/>
    <property type="project" value="InterPro"/>
</dbReference>
<dbReference type="HOGENOM" id="CLU_057217_5_2_9"/>
<evidence type="ECO:0000313" key="15">
    <source>
        <dbReference type="Proteomes" id="UP000027142"/>
    </source>
</evidence>
<evidence type="ECO:0000256" key="13">
    <source>
        <dbReference type="SAM" id="MobiDB-lite"/>
    </source>
</evidence>
<keyword evidence="6 10" id="KW-0143">Chaperone</keyword>
<dbReference type="PANTHER" id="PTHR21237:SF23">
    <property type="entry name" value="GRPE PROTEIN HOMOLOG, MITOCHONDRIAL"/>
    <property type="match status" value="1"/>
</dbReference>
<dbReference type="GO" id="GO:0051082">
    <property type="term" value="F:unfolded protein binding"/>
    <property type="evidence" value="ECO:0007669"/>
    <property type="project" value="TreeGrafter"/>
</dbReference>
<evidence type="ECO:0000256" key="5">
    <source>
        <dbReference type="ARBA" id="ARBA00023016"/>
    </source>
</evidence>
<dbReference type="SUPFAM" id="SSF58014">
    <property type="entry name" value="Coiled-coil domain of nucleotide exchange factor GrpE"/>
    <property type="match status" value="1"/>
</dbReference>
<dbReference type="HAMAP" id="MF_01151">
    <property type="entry name" value="GrpE"/>
    <property type="match status" value="1"/>
</dbReference>
<gene>
    <name evidence="10" type="primary">grpE</name>
    <name evidence="14" type="ORF">BleG1_1462</name>
</gene>
<dbReference type="InterPro" id="IPR013805">
    <property type="entry name" value="GrpE_CC"/>
</dbReference>
<feature type="region of interest" description="Disordered" evidence="13">
    <location>
        <begin position="1"/>
        <end position="44"/>
    </location>
</feature>
<dbReference type="InterPro" id="IPR009012">
    <property type="entry name" value="GrpE_head"/>
</dbReference>
<reference evidence="14 15" key="1">
    <citation type="journal article" date="2014" name="Gene">
        <title>A comparative genomic analysis of the alkalitolerant soil bacterium Bacillus lehensis G1.</title>
        <authorList>
            <person name="Noor Y.M."/>
            <person name="Samsulrizal N.H."/>
            <person name="Jema'on N.A."/>
            <person name="Low K.O."/>
            <person name="Ramli A.N."/>
            <person name="Alias N.I."/>
            <person name="Damis S.I."/>
            <person name="Fuzi S.F."/>
            <person name="Isa M.N."/>
            <person name="Murad A.M."/>
            <person name="Raih M.F."/>
            <person name="Bakar F.D."/>
            <person name="Najimudin N."/>
            <person name="Mahadi N.M."/>
            <person name="Illias R.M."/>
        </authorList>
    </citation>
    <scope>NUCLEOTIDE SEQUENCE [LARGE SCALE GENOMIC DNA]</scope>
    <source>
        <strain evidence="14 15">G1</strain>
    </source>
</reference>
<dbReference type="Pfam" id="PF01025">
    <property type="entry name" value="GrpE"/>
    <property type="match status" value="1"/>
</dbReference>
<dbReference type="FunFam" id="2.30.22.10:FF:000001">
    <property type="entry name" value="Protein GrpE"/>
    <property type="match status" value="1"/>
</dbReference>
<dbReference type="Proteomes" id="UP000027142">
    <property type="component" value="Chromosome"/>
</dbReference>
<evidence type="ECO:0000256" key="2">
    <source>
        <dbReference type="ARBA" id="ARBA00009054"/>
    </source>
</evidence>
<evidence type="ECO:0000256" key="1">
    <source>
        <dbReference type="ARBA" id="ARBA00004496"/>
    </source>
</evidence>
<keyword evidence="15" id="KW-1185">Reference proteome</keyword>
<evidence type="ECO:0000256" key="9">
    <source>
        <dbReference type="ARBA" id="ARBA00076414"/>
    </source>
</evidence>
<evidence type="ECO:0000256" key="7">
    <source>
        <dbReference type="ARBA" id="ARBA00053401"/>
    </source>
</evidence>
<dbReference type="GO" id="GO:0005737">
    <property type="term" value="C:cytoplasm"/>
    <property type="evidence" value="ECO:0007669"/>
    <property type="project" value="UniProtKB-SubCell"/>
</dbReference>
<dbReference type="NCBIfam" id="NF010738">
    <property type="entry name" value="PRK14140.1"/>
    <property type="match status" value="1"/>
</dbReference>
<dbReference type="PRINTS" id="PR00773">
    <property type="entry name" value="GRPEPROTEIN"/>
</dbReference>